<dbReference type="EMBL" id="JARKHS020013145">
    <property type="protein sequence ID" value="KAK8776283.1"/>
    <property type="molecule type" value="Genomic_DNA"/>
</dbReference>
<evidence type="ECO:0000256" key="4">
    <source>
        <dbReference type="ARBA" id="ARBA00022723"/>
    </source>
</evidence>
<dbReference type="GO" id="GO:0005344">
    <property type="term" value="F:oxygen carrier activity"/>
    <property type="evidence" value="ECO:0007669"/>
    <property type="project" value="UniProtKB-KW"/>
</dbReference>
<dbReference type="Gene3D" id="1.10.490.10">
    <property type="entry name" value="Globins"/>
    <property type="match status" value="1"/>
</dbReference>
<dbReference type="AlphaFoldDB" id="A0AAQ4EP55"/>
<keyword evidence="4" id="KW-0479">Metal-binding</keyword>
<feature type="domain" description="Globin" evidence="7">
    <location>
        <begin position="1"/>
        <end position="137"/>
    </location>
</feature>
<keyword evidence="5" id="KW-0408">Iron</keyword>
<evidence type="ECO:0000256" key="1">
    <source>
        <dbReference type="ARBA" id="ARBA00022448"/>
    </source>
</evidence>
<dbReference type="GO" id="GO:0020037">
    <property type="term" value="F:heme binding"/>
    <property type="evidence" value="ECO:0007669"/>
    <property type="project" value="InterPro"/>
</dbReference>
<keyword evidence="3 6" id="KW-0561">Oxygen transport</keyword>
<dbReference type="PROSITE" id="PS01033">
    <property type="entry name" value="GLOBIN"/>
    <property type="match status" value="1"/>
</dbReference>
<accession>A0AAQ4EP55</accession>
<dbReference type="GO" id="GO:0046872">
    <property type="term" value="F:metal ion binding"/>
    <property type="evidence" value="ECO:0007669"/>
    <property type="project" value="UniProtKB-KW"/>
</dbReference>
<evidence type="ECO:0000259" key="7">
    <source>
        <dbReference type="PROSITE" id="PS01033"/>
    </source>
</evidence>
<dbReference type="SUPFAM" id="SSF46458">
    <property type="entry name" value="Globin-like"/>
    <property type="match status" value="1"/>
</dbReference>
<evidence type="ECO:0000256" key="6">
    <source>
        <dbReference type="RuleBase" id="RU000356"/>
    </source>
</evidence>
<reference evidence="8 9" key="1">
    <citation type="journal article" date="2023" name="Arcadia Sci">
        <title>De novo assembly of a long-read Amblyomma americanum tick genome.</title>
        <authorList>
            <person name="Chou S."/>
            <person name="Poskanzer K.E."/>
            <person name="Rollins M."/>
            <person name="Thuy-Boun P.S."/>
        </authorList>
    </citation>
    <scope>NUCLEOTIDE SEQUENCE [LARGE SCALE GENOMIC DNA]</scope>
    <source>
        <strain evidence="8">F_SG_1</strain>
        <tissue evidence="8">Salivary glands</tissue>
    </source>
</reference>
<dbReference type="PANTHER" id="PTHR47217">
    <property type="entry name" value="GLOBIN-LIKE PROTEIN"/>
    <property type="match status" value="1"/>
</dbReference>
<organism evidence="8 9">
    <name type="scientific">Amblyomma americanum</name>
    <name type="common">Lone star tick</name>
    <dbReference type="NCBI Taxonomy" id="6943"/>
    <lineage>
        <taxon>Eukaryota</taxon>
        <taxon>Metazoa</taxon>
        <taxon>Ecdysozoa</taxon>
        <taxon>Arthropoda</taxon>
        <taxon>Chelicerata</taxon>
        <taxon>Arachnida</taxon>
        <taxon>Acari</taxon>
        <taxon>Parasitiformes</taxon>
        <taxon>Ixodida</taxon>
        <taxon>Ixodoidea</taxon>
        <taxon>Ixodidae</taxon>
        <taxon>Amblyomminae</taxon>
        <taxon>Amblyomma</taxon>
    </lineage>
</organism>
<evidence type="ECO:0000256" key="3">
    <source>
        <dbReference type="ARBA" id="ARBA00022621"/>
    </source>
</evidence>
<keyword evidence="2 6" id="KW-0349">Heme</keyword>
<proteinExistence type="inferred from homology"/>
<dbReference type="InterPro" id="IPR012292">
    <property type="entry name" value="Globin/Proto"/>
</dbReference>
<dbReference type="InterPro" id="IPR009050">
    <property type="entry name" value="Globin-like_sf"/>
</dbReference>
<evidence type="ECO:0000313" key="8">
    <source>
        <dbReference type="EMBL" id="KAK8776283.1"/>
    </source>
</evidence>
<keyword evidence="1 6" id="KW-0813">Transport</keyword>
<dbReference type="CDD" id="cd01040">
    <property type="entry name" value="Mb-like"/>
    <property type="match status" value="1"/>
</dbReference>
<dbReference type="PANTHER" id="PTHR47217:SF1">
    <property type="entry name" value="GLOBIN-LIKE PROTEIN"/>
    <property type="match status" value="1"/>
</dbReference>
<protein>
    <recommendedName>
        <fullName evidence="7">Globin domain-containing protein</fullName>
    </recommendedName>
</protein>
<evidence type="ECO:0000313" key="9">
    <source>
        <dbReference type="Proteomes" id="UP001321473"/>
    </source>
</evidence>
<dbReference type="InterPro" id="IPR044399">
    <property type="entry name" value="Mb-like_M"/>
</dbReference>
<feature type="non-terminal residue" evidence="8">
    <location>
        <position position="137"/>
    </location>
</feature>
<dbReference type="GO" id="GO:0019825">
    <property type="term" value="F:oxygen binding"/>
    <property type="evidence" value="ECO:0007669"/>
    <property type="project" value="InterPro"/>
</dbReference>
<keyword evidence="9" id="KW-1185">Reference proteome</keyword>
<dbReference type="InterPro" id="IPR000971">
    <property type="entry name" value="Globin"/>
</dbReference>
<dbReference type="Pfam" id="PF00042">
    <property type="entry name" value="Globin"/>
    <property type="match status" value="1"/>
</dbReference>
<comment type="caution">
    <text evidence="8">The sequence shown here is derived from an EMBL/GenBank/DDBJ whole genome shotgun (WGS) entry which is preliminary data.</text>
</comment>
<comment type="similarity">
    <text evidence="6">Belongs to the globin family.</text>
</comment>
<sequence>MTPREKRLVRDSWRRFCDKNPDYGVLLFLSMFTKHPQYIALFRSFRGKNVRQLHEDPTFRAHAYAVGHQLSAMVESLEDPLVLIELIRKNATNHRMRQGVRPENFEGLFSAVVEEMVSSDVSLMTQATVKAWERLFE</sequence>
<name>A0AAQ4EP55_AMBAM</name>
<evidence type="ECO:0000256" key="2">
    <source>
        <dbReference type="ARBA" id="ARBA00022617"/>
    </source>
</evidence>
<dbReference type="Proteomes" id="UP001321473">
    <property type="component" value="Unassembled WGS sequence"/>
</dbReference>
<gene>
    <name evidence="8" type="ORF">V5799_030372</name>
</gene>
<evidence type="ECO:0000256" key="5">
    <source>
        <dbReference type="ARBA" id="ARBA00023004"/>
    </source>
</evidence>